<evidence type="ECO:0000313" key="2">
    <source>
        <dbReference type="Proteomes" id="UP001163603"/>
    </source>
</evidence>
<sequence length="837" mass="93051">MRSASEDHILLEQSKSDDELPQFHKESIKSYTRNFLLSLSELDTCKSLPCGLDQSILGEIPDSRTGLLHPCHGSDSRRFHGHLSRRPSPNPELGILGSGAFPRVSRISGDSASLVQGKGYNLLKRSNAAYKPPHCCKAKVHSRTESEDLNNDETFGSSELLTWDRAEDERRKDLFELMRKEQHKTFQEKQNKTCDEYKENLDPEVAEPLEASGNYNSPVSKHNEPDKFLTSLSPANDPVGLDFNAQTSAENLLPLVNKSVNFGTNSLINSSISEPFEVRRDHMEGYSFHSSDSAHQFLEENKPSVSTSSNEMKGGTVWNEKLEAHNSTNLSSGRNELAPKLIASTSTPDTNVISEQLYNCHTPNVIPGVLTGEDFEVSMLSELNEYYLTQRHSVKGWKSYKKKDRQPNSAAEHGASRHLLSFLEEPDQTDKEKFSKLSMASIGFAKDSQTTEFAGIQAHSVATVTGNDMVKPREFPFPASGNNKIFCPAVNESRSIGINCEGIISKSCCKRTAVSKIGESISISDDSQTNIGYNLGSESESKLSPVSGFDESADSIEEVCLPDEDSLITVDDFILPQDSTFSAEGGSVKSDFFTVNSQVDNSDELEALSLNRGEEIYTELALDGPIFDSYDVMGLETSYQSMHSEQSFSSFGQHHINPVKVFFRSSDAQEVQMSHKTRPLDSKNYLYNPQPLHPFPTNVLSGHFQHPQADQRRFGHPINSPPVQQMPTPSKSSPHQVRVLPRGSPSLHPSNEMNCYTQELLYPTQNLPLYYGQQYYQGLDMPIAGHIVGGISDKAAYNRLLEMEVRSRQAHPLAVAGHGHNSEIFSKQVDMGFWYGK</sequence>
<organism evidence="1 2">
    <name type="scientific">Pistacia integerrima</name>
    <dbReference type="NCBI Taxonomy" id="434235"/>
    <lineage>
        <taxon>Eukaryota</taxon>
        <taxon>Viridiplantae</taxon>
        <taxon>Streptophyta</taxon>
        <taxon>Embryophyta</taxon>
        <taxon>Tracheophyta</taxon>
        <taxon>Spermatophyta</taxon>
        <taxon>Magnoliopsida</taxon>
        <taxon>eudicotyledons</taxon>
        <taxon>Gunneridae</taxon>
        <taxon>Pentapetalae</taxon>
        <taxon>rosids</taxon>
        <taxon>malvids</taxon>
        <taxon>Sapindales</taxon>
        <taxon>Anacardiaceae</taxon>
        <taxon>Pistacia</taxon>
    </lineage>
</organism>
<keyword evidence="2" id="KW-1185">Reference proteome</keyword>
<proteinExistence type="predicted"/>
<accession>A0ACC0YXN1</accession>
<dbReference type="EMBL" id="CM047739">
    <property type="protein sequence ID" value="KAJ0042565.1"/>
    <property type="molecule type" value="Genomic_DNA"/>
</dbReference>
<dbReference type="Proteomes" id="UP001163603">
    <property type="component" value="Chromosome 4"/>
</dbReference>
<evidence type="ECO:0000313" key="1">
    <source>
        <dbReference type="EMBL" id="KAJ0042565.1"/>
    </source>
</evidence>
<protein>
    <submittedName>
        <fullName evidence="1">Uncharacterized protein</fullName>
    </submittedName>
</protein>
<gene>
    <name evidence="1" type="ORF">Pint_17544</name>
</gene>
<comment type="caution">
    <text evidence="1">The sequence shown here is derived from an EMBL/GenBank/DDBJ whole genome shotgun (WGS) entry which is preliminary data.</text>
</comment>
<name>A0ACC0YXN1_9ROSI</name>
<reference evidence="2" key="1">
    <citation type="journal article" date="2023" name="G3 (Bethesda)">
        <title>Genome assembly and association tests identify interacting loci associated with vigor, precocity, and sex in interspecific pistachio rootstocks.</title>
        <authorList>
            <person name="Palmer W."/>
            <person name="Jacygrad E."/>
            <person name="Sagayaradj S."/>
            <person name="Cavanaugh K."/>
            <person name="Han R."/>
            <person name="Bertier L."/>
            <person name="Beede B."/>
            <person name="Kafkas S."/>
            <person name="Golino D."/>
            <person name="Preece J."/>
            <person name="Michelmore R."/>
        </authorList>
    </citation>
    <scope>NUCLEOTIDE SEQUENCE [LARGE SCALE GENOMIC DNA]</scope>
</reference>